<gene>
    <name evidence="2" type="ORF">SDC9_45889</name>
</gene>
<dbReference type="InterPro" id="IPR023387">
    <property type="entry name" value="DUF1653-like_dom"/>
</dbReference>
<sequence>MVEPQSIHKGVYRHFKGGLYEVVDTVIDSETLKTMVLYRPLGTPYWWVRPYEMFCETVEHDGKRLLRFQLEEAR</sequence>
<dbReference type="AlphaFoldDB" id="A0A644W7D1"/>
<name>A0A644W7D1_9ZZZZ</name>
<dbReference type="EMBL" id="VSSQ01000681">
    <property type="protein sequence ID" value="MPL99669.1"/>
    <property type="molecule type" value="Genomic_DNA"/>
</dbReference>
<evidence type="ECO:0000259" key="1">
    <source>
        <dbReference type="Pfam" id="PF07866"/>
    </source>
</evidence>
<dbReference type="InterPro" id="IPR037135">
    <property type="entry name" value="DUF1653-like_dom_sf"/>
</dbReference>
<proteinExistence type="predicted"/>
<reference evidence="2" key="1">
    <citation type="submission" date="2019-08" db="EMBL/GenBank/DDBJ databases">
        <authorList>
            <person name="Kucharzyk K."/>
            <person name="Murdoch R.W."/>
            <person name="Higgins S."/>
            <person name="Loffler F."/>
        </authorList>
    </citation>
    <scope>NUCLEOTIDE SEQUENCE</scope>
</reference>
<dbReference type="Gene3D" id="2.30.30.320">
    <property type="entry name" value="DUF1653-like domain"/>
    <property type="match status" value="1"/>
</dbReference>
<comment type="caution">
    <text evidence="2">The sequence shown here is derived from an EMBL/GenBank/DDBJ whole genome shotgun (WGS) entry which is preliminary data.</text>
</comment>
<accession>A0A644W7D1</accession>
<protein>
    <recommendedName>
        <fullName evidence="1">DUF1653 domain-containing protein</fullName>
    </recommendedName>
</protein>
<feature type="domain" description="DUF1653" evidence="1">
    <location>
        <begin position="10"/>
        <end position="69"/>
    </location>
</feature>
<evidence type="ECO:0000313" key="2">
    <source>
        <dbReference type="EMBL" id="MPL99669.1"/>
    </source>
</evidence>
<dbReference type="Pfam" id="PF07866">
    <property type="entry name" value="DUF1653"/>
    <property type="match status" value="1"/>
</dbReference>
<organism evidence="2">
    <name type="scientific">bioreactor metagenome</name>
    <dbReference type="NCBI Taxonomy" id="1076179"/>
    <lineage>
        <taxon>unclassified sequences</taxon>
        <taxon>metagenomes</taxon>
        <taxon>ecological metagenomes</taxon>
    </lineage>
</organism>